<dbReference type="InterPro" id="IPR026444">
    <property type="entry name" value="Secre_tail"/>
</dbReference>
<dbReference type="Proteomes" id="UP000323994">
    <property type="component" value="Unassembled WGS sequence"/>
</dbReference>
<evidence type="ECO:0000256" key="1">
    <source>
        <dbReference type="SAM" id="MobiDB-lite"/>
    </source>
</evidence>
<dbReference type="EMBL" id="VBSN01000006">
    <property type="protein sequence ID" value="KAA6441841.1"/>
    <property type="molecule type" value="Genomic_DNA"/>
</dbReference>
<proteinExistence type="predicted"/>
<evidence type="ECO:0000313" key="4">
    <source>
        <dbReference type="EMBL" id="KAA6441841.1"/>
    </source>
</evidence>
<keyword evidence="2" id="KW-0732">Signal</keyword>
<gene>
    <name evidence="4" type="ORF">FEM33_00815</name>
</gene>
<dbReference type="RefSeq" id="WP_139010220.1">
    <property type="nucleotide sequence ID" value="NZ_VBSN01000006.1"/>
</dbReference>
<dbReference type="AlphaFoldDB" id="A0A5M8R2C8"/>
<evidence type="ECO:0000259" key="3">
    <source>
        <dbReference type="Pfam" id="PF18962"/>
    </source>
</evidence>
<dbReference type="OrthoDB" id="933627at2"/>
<keyword evidence="5" id="KW-1185">Reference proteome</keyword>
<dbReference type="NCBIfam" id="TIGR04183">
    <property type="entry name" value="Por_Secre_tail"/>
    <property type="match status" value="1"/>
</dbReference>
<reference evidence="4 5" key="1">
    <citation type="submission" date="2019-05" db="EMBL/GenBank/DDBJ databases">
        <authorList>
            <person name="Qu J.-H."/>
        </authorList>
    </citation>
    <scope>NUCLEOTIDE SEQUENCE [LARGE SCALE GENOMIC DNA]</scope>
    <source>
        <strain evidence="4 5">NS28</strain>
    </source>
</reference>
<comment type="caution">
    <text evidence="4">The sequence shown here is derived from an EMBL/GenBank/DDBJ whole genome shotgun (WGS) entry which is preliminary data.</text>
</comment>
<feature type="region of interest" description="Disordered" evidence="1">
    <location>
        <begin position="145"/>
        <end position="171"/>
    </location>
</feature>
<accession>A0A5M8R2C8</accession>
<feature type="chain" id="PRO_5024453875" evidence="2">
    <location>
        <begin position="23"/>
        <end position="481"/>
    </location>
</feature>
<evidence type="ECO:0000313" key="5">
    <source>
        <dbReference type="Proteomes" id="UP000323994"/>
    </source>
</evidence>
<feature type="signal peptide" evidence="2">
    <location>
        <begin position="1"/>
        <end position="22"/>
    </location>
</feature>
<dbReference type="Pfam" id="PF18962">
    <property type="entry name" value="Por_Secre_tail"/>
    <property type="match status" value="1"/>
</dbReference>
<sequence>MKKVSFLASAFLSLCLHSNVKAQFNSGSLFISGTTAVSIDGLVLVPDNDLLLSNKILTREPQAVTESLFSSIKRVYSFNEEFSFTGKAGLIYLPSELNSNVEATLKMVYWNLAEGYVITSGNTVETGAHLVFNIFQNRNLQKITAAGDIDPGNGNPGDGDPENPLPDNNPDGPFTAGHFFIAKATPVSLDGLVIIPSADLLLDNKTLTRTSKAVPGTPTNSINRVYTFNETVPFSGKAGIIYNTSELNGNTEAILQIIHKAAEDYVTTSGSMVDPGLHYVSNNFANLDLYRMTAGDGNSAYPVTLVGFTARKNENNAELLWSTAEETNSDYFEVQHSTNSKKWHPLGQVEANGESKTLKSYAFLHFGPVAGENLYRLKMVDNDGTFAFSKIRNLHFDSDEELNVYPNPVIGKMVIKTDDWTKIKRVDIYNASGKSQFVPMQSINENQREKEFNLQNLPSGIYLIKTTRTDGIIVTKKVMKK</sequence>
<organism evidence="4 5">
    <name type="scientific">Dyadobacter flavalbus</name>
    <dbReference type="NCBI Taxonomy" id="2579942"/>
    <lineage>
        <taxon>Bacteria</taxon>
        <taxon>Pseudomonadati</taxon>
        <taxon>Bacteroidota</taxon>
        <taxon>Cytophagia</taxon>
        <taxon>Cytophagales</taxon>
        <taxon>Spirosomataceae</taxon>
        <taxon>Dyadobacter</taxon>
    </lineage>
</organism>
<evidence type="ECO:0000256" key="2">
    <source>
        <dbReference type="SAM" id="SignalP"/>
    </source>
</evidence>
<feature type="domain" description="Secretion system C-terminal sorting" evidence="3">
    <location>
        <begin position="404"/>
        <end position="478"/>
    </location>
</feature>
<protein>
    <submittedName>
        <fullName evidence="4">T9SS type A sorting domain-containing protein</fullName>
    </submittedName>
</protein>
<name>A0A5M8R2C8_9BACT</name>